<gene>
    <name evidence="1" type="ORF">TrCOL_g4180</name>
</gene>
<proteinExistence type="predicted"/>
<protein>
    <submittedName>
        <fullName evidence="1">Uncharacterized protein</fullName>
    </submittedName>
</protein>
<keyword evidence="2" id="KW-1185">Reference proteome</keyword>
<organism evidence="1 2">
    <name type="scientific">Triparma columacea</name>
    <dbReference type="NCBI Taxonomy" id="722753"/>
    <lineage>
        <taxon>Eukaryota</taxon>
        <taxon>Sar</taxon>
        <taxon>Stramenopiles</taxon>
        <taxon>Ochrophyta</taxon>
        <taxon>Bolidophyceae</taxon>
        <taxon>Parmales</taxon>
        <taxon>Triparmaceae</taxon>
        <taxon>Triparma</taxon>
    </lineage>
</organism>
<reference evidence="2" key="1">
    <citation type="journal article" date="2023" name="Commun. Biol.">
        <title>Genome analysis of Parmales, the sister group of diatoms, reveals the evolutionary specialization of diatoms from phago-mixotrophs to photoautotrophs.</title>
        <authorList>
            <person name="Ban H."/>
            <person name="Sato S."/>
            <person name="Yoshikawa S."/>
            <person name="Yamada K."/>
            <person name="Nakamura Y."/>
            <person name="Ichinomiya M."/>
            <person name="Sato N."/>
            <person name="Blanc-Mathieu R."/>
            <person name="Endo H."/>
            <person name="Kuwata A."/>
            <person name="Ogata H."/>
        </authorList>
    </citation>
    <scope>NUCLEOTIDE SEQUENCE [LARGE SCALE GENOMIC DNA]</scope>
</reference>
<sequence>MLAASSYVQGEGHTVEATVGYVVAGWVISVEGVKGLLERGYKVKVKGFGDTEVTARGEGSTASLDAAGSLSALGDKPEQSDFAMECILECSSASGVARYVRGDEVECRGHAMGGDKARKAIKAAESSSTGSVVFSSGGEEGVAVVGGADKEECWVVLGGKEDDREWIREMAGYGMGGGGRGGGSLEAGG</sequence>
<dbReference type="Proteomes" id="UP001165065">
    <property type="component" value="Unassembled WGS sequence"/>
</dbReference>
<dbReference type="AlphaFoldDB" id="A0A9W7GN13"/>
<name>A0A9W7GN13_9STRA</name>
<accession>A0A9W7GN13</accession>
<comment type="caution">
    <text evidence="1">The sequence shown here is derived from an EMBL/GenBank/DDBJ whole genome shotgun (WGS) entry which is preliminary data.</text>
</comment>
<evidence type="ECO:0000313" key="1">
    <source>
        <dbReference type="EMBL" id="GMI47899.1"/>
    </source>
</evidence>
<evidence type="ECO:0000313" key="2">
    <source>
        <dbReference type="Proteomes" id="UP001165065"/>
    </source>
</evidence>
<dbReference type="EMBL" id="BRYA01000364">
    <property type="protein sequence ID" value="GMI47899.1"/>
    <property type="molecule type" value="Genomic_DNA"/>
</dbReference>